<organism evidence="15 16">
    <name type="scientific">Plasmodium vivax (strain Brazil I)</name>
    <dbReference type="NCBI Taxonomy" id="1033975"/>
    <lineage>
        <taxon>Eukaryota</taxon>
        <taxon>Sar</taxon>
        <taxon>Alveolata</taxon>
        <taxon>Apicomplexa</taxon>
        <taxon>Aconoidasida</taxon>
        <taxon>Haemosporida</taxon>
        <taxon>Plasmodiidae</taxon>
        <taxon>Plasmodium</taxon>
        <taxon>Plasmodium (Plasmodium)</taxon>
    </lineage>
</organism>
<dbReference type="GO" id="GO:0005634">
    <property type="term" value="C:nucleus"/>
    <property type="evidence" value="ECO:0007669"/>
    <property type="project" value="UniProtKB-SubCell"/>
</dbReference>
<feature type="compositionally biased region" description="Gly residues" evidence="12">
    <location>
        <begin position="272"/>
        <end position="308"/>
    </location>
</feature>
<dbReference type="PROSITE" id="PS50014">
    <property type="entry name" value="BROMODOMAIN_2"/>
    <property type="match status" value="1"/>
</dbReference>
<dbReference type="PRINTS" id="PR00503">
    <property type="entry name" value="BROMODOMAIN"/>
</dbReference>
<feature type="compositionally biased region" description="Low complexity" evidence="12">
    <location>
        <begin position="765"/>
        <end position="774"/>
    </location>
</feature>
<feature type="region of interest" description="Disordered" evidence="12">
    <location>
        <begin position="880"/>
        <end position="1043"/>
    </location>
</feature>
<feature type="region of interest" description="Disordered" evidence="12">
    <location>
        <begin position="102"/>
        <end position="247"/>
    </location>
</feature>
<dbReference type="InterPro" id="IPR036427">
    <property type="entry name" value="Bromodomain-like_sf"/>
</dbReference>
<dbReference type="Pfam" id="PF00439">
    <property type="entry name" value="Bromodomain"/>
    <property type="match status" value="1"/>
</dbReference>
<evidence type="ECO:0000259" key="14">
    <source>
        <dbReference type="PROSITE" id="PS51186"/>
    </source>
</evidence>
<dbReference type="InterPro" id="IPR000182">
    <property type="entry name" value="GNAT_dom"/>
</dbReference>
<evidence type="ECO:0000256" key="9">
    <source>
        <dbReference type="ARBA" id="ARBA00023242"/>
    </source>
</evidence>
<dbReference type="Pfam" id="PF00583">
    <property type="entry name" value="Acetyltransf_1"/>
    <property type="match status" value="1"/>
</dbReference>
<dbReference type="InterPro" id="IPR037800">
    <property type="entry name" value="GCN5"/>
</dbReference>
<keyword evidence="5" id="KW-0805">Transcription regulation</keyword>
<feature type="domain" description="Bromo" evidence="13">
    <location>
        <begin position="1443"/>
        <end position="1513"/>
    </location>
</feature>
<dbReference type="FunFam" id="3.40.630.30:FF:000004">
    <property type="entry name" value="Histone acetyltransferase KAT2A"/>
    <property type="match status" value="1"/>
</dbReference>
<accession>A0A0J9T0F4</accession>
<dbReference type="SMART" id="SM00297">
    <property type="entry name" value="BROMO"/>
    <property type="match status" value="1"/>
</dbReference>
<keyword evidence="9" id="KW-0539">Nucleus</keyword>
<feature type="compositionally biased region" description="Basic and acidic residues" evidence="12">
    <location>
        <begin position="893"/>
        <end position="906"/>
    </location>
</feature>
<dbReference type="Proteomes" id="UP000053327">
    <property type="component" value="Unassembled WGS sequence"/>
</dbReference>
<gene>
    <name evidence="15" type="ORF">PVBG_02533</name>
</gene>
<feature type="region of interest" description="Disordered" evidence="12">
    <location>
        <begin position="521"/>
        <end position="563"/>
    </location>
</feature>
<feature type="compositionally biased region" description="Gly residues" evidence="12">
    <location>
        <begin position="1026"/>
        <end position="1037"/>
    </location>
</feature>
<feature type="domain" description="N-acetyltransferase" evidence="14">
    <location>
        <begin position="1199"/>
        <end position="1352"/>
    </location>
</feature>
<dbReference type="Gene3D" id="1.20.920.10">
    <property type="entry name" value="Bromodomain-like"/>
    <property type="match status" value="1"/>
</dbReference>
<dbReference type="EMBL" id="KQ234770">
    <property type="protein sequence ID" value="KMZ88072.1"/>
    <property type="molecule type" value="Genomic_DNA"/>
</dbReference>
<evidence type="ECO:0000256" key="8">
    <source>
        <dbReference type="ARBA" id="ARBA00023163"/>
    </source>
</evidence>
<evidence type="ECO:0000313" key="16">
    <source>
        <dbReference type="Proteomes" id="UP000053327"/>
    </source>
</evidence>
<dbReference type="Gene3D" id="3.40.630.30">
    <property type="match status" value="1"/>
</dbReference>
<dbReference type="EC" id="2.3.1.48" evidence="3"/>
<comment type="similarity">
    <text evidence="2">Belongs to the acetyltransferase family. GCN5 subfamily.</text>
</comment>
<protein>
    <recommendedName>
        <fullName evidence="3">histone acetyltransferase</fullName>
        <ecNumber evidence="3">2.3.1.48</ecNumber>
    </recommendedName>
</protein>
<feature type="compositionally biased region" description="Low complexity" evidence="12">
    <location>
        <begin position="949"/>
        <end position="962"/>
    </location>
</feature>
<evidence type="ECO:0000256" key="6">
    <source>
        <dbReference type="ARBA" id="ARBA00023117"/>
    </source>
</evidence>
<evidence type="ECO:0000256" key="1">
    <source>
        <dbReference type="ARBA" id="ARBA00004123"/>
    </source>
</evidence>
<feature type="compositionally biased region" description="Acidic residues" evidence="12">
    <location>
        <begin position="333"/>
        <end position="343"/>
    </location>
</feature>
<evidence type="ECO:0000259" key="13">
    <source>
        <dbReference type="PROSITE" id="PS50014"/>
    </source>
</evidence>
<feature type="compositionally biased region" description="Gly residues" evidence="12">
    <location>
        <begin position="316"/>
        <end position="330"/>
    </location>
</feature>
<keyword evidence="4 15" id="KW-0808">Transferase</keyword>
<dbReference type="SUPFAM" id="SSF55729">
    <property type="entry name" value="Acyl-CoA N-acyltransferases (Nat)"/>
    <property type="match status" value="1"/>
</dbReference>
<dbReference type="CDD" id="cd04301">
    <property type="entry name" value="NAT_SF"/>
    <property type="match status" value="1"/>
</dbReference>
<reference evidence="15 16" key="1">
    <citation type="submission" date="2011-08" db="EMBL/GenBank/DDBJ databases">
        <title>The Genome Sequence of Plasmodium vivax Brazil I.</title>
        <authorList>
            <consortium name="The Broad Institute Genome Sequencing Platform"/>
            <consortium name="The Broad Institute Genome Sequencing Center for Infectious Disease"/>
            <person name="Neafsey D."/>
            <person name="Carlton J."/>
            <person name="Barnwell J."/>
            <person name="Collins W."/>
            <person name="Escalante A."/>
            <person name="Mullikin J."/>
            <person name="Saul A."/>
            <person name="Guigo R."/>
            <person name="Camara F."/>
            <person name="Young S.K."/>
            <person name="Zeng Q."/>
            <person name="Gargeya S."/>
            <person name="Fitzgerald M."/>
            <person name="Haas B."/>
            <person name="Abouelleil A."/>
            <person name="Alvarado L."/>
            <person name="Arachchi H.M."/>
            <person name="Berlin A."/>
            <person name="Brown A."/>
            <person name="Chapman S.B."/>
            <person name="Chen Z."/>
            <person name="Dunbar C."/>
            <person name="Freedman E."/>
            <person name="Gearin G."/>
            <person name="Gellesch M."/>
            <person name="Goldberg J."/>
            <person name="Griggs A."/>
            <person name="Gujja S."/>
            <person name="Heiman D."/>
            <person name="Howarth C."/>
            <person name="Larson L."/>
            <person name="Lui A."/>
            <person name="MacDonald P.J.P."/>
            <person name="Montmayeur A."/>
            <person name="Murphy C."/>
            <person name="Neiman D."/>
            <person name="Pearson M."/>
            <person name="Priest M."/>
            <person name="Roberts A."/>
            <person name="Saif S."/>
            <person name="Shea T."/>
            <person name="Shenoy N."/>
            <person name="Sisk P."/>
            <person name="Stolte C."/>
            <person name="Sykes S."/>
            <person name="Wortman J."/>
            <person name="Nusbaum C."/>
            <person name="Birren B."/>
        </authorList>
    </citation>
    <scope>NUCLEOTIDE SEQUENCE [LARGE SCALE GENOMIC DNA]</scope>
    <source>
        <strain evidence="15 16">Brazil I</strain>
    </source>
</reference>
<evidence type="ECO:0000256" key="12">
    <source>
        <dbReference type="SAM" id="MobiDB-lite"/>
    </source>
</evidence>
<dbReference type="CDD" id="cd05509">
    <property type="entry name" value="Bromo_gcn5_like"/>
    <property type="match status" value="1"/>
</dbReference>
<dbReference type="InterPro" id="IPR001487">
    <property type="entry name" value="Bromodomain"/>
</dbReference>
<dbReference type="PROSITE" id="PS51186">
    <property type="entry name" value="GNAT"/>
    <property type="match status" value="1"/>
</dbReference>
<keyword evidence="10" id="KW-0012">Acyltransferase</keyword>
<proteinExistence type="inferred from homology"/>
<dbReference type="GO" id="GO:0045944">
    <property type="term" value="P:positive regulation of transcription by RNA polymerase II"/>
    <property type="evidence" value="ECO:0007669"/>
    <property type="project" value="TreeGrafter"/>
</dbReference>
<feature type="region of interest" description="Disordered" evidence="12">
    <location>
        <begin position="266"/>
        <end position="368"/>
    </location>
</feature>
<keyword evidence="6 11" id="KW-0103">Bromodomain</keyword>
<feature type="compositionally biased region" description="Basic and acidic residues" evidence="12">
    <location>
        <begin position="916"/>
        <end position="926"/>
    </location>
</feature>
<evidence type="ECO:0000256" key="5">
    <source>
        <dbReference type="ARBA" id="ARBA00023015"/>
    </source>
</evidence>
<feature type="compositionally biased region" description="Low complexity" evidence="12">
    <location>
        <begin position="735"/>
        <end position="756"/>
    </location>
</feature>
<evidence type="ECO:0000256" key="7">
    <source>
        <dbReference type="ARBA" id="ARBA00023159"/>
    </source>
</evidence>
<dbReference type="OrthoDB" id="1937912at2759"/>
<feature type="region of interest" description="Disordered" evidence="12">
    <location>
        <begin position="730"/>
        <end position="805"/>
    </location>
</feature>
<name>A0A0J9T0F4_PLAV1</name>
<dbReference type="PANTHER" id="PTHR45750">
    <property type="entry name" value="GH11602P"/>
    <property type="match status" value="1"/>
</dbReference>
<evidence type="ECO:0000256" key="11">
    <source>
        <dbReference type="PROSITE-ProRule" id="PRU00035"/>
    </source>
</evidence>
<evidence type="ECO:0000256" key="4">
    <source>
        <dbReference type="ARBA" id="ARBA00022679"/>
    </source>
</evidence>
<dbReference type="SUPFAM" id="SSF47370">
    <property type="entry name" value="Bromodomain"/>
    <property type="match status" value="1"/>
</dbReference>
<feature type="compositionally biased region" description="Basic and acidic residues" evidence="12">
    <location>
        <begin position="124"/>
        <end position="163"/>
    </location>
</feature>
<dbReference type="GO" id="GO:0000123">
    <property type="term" value="C:histone acetyltransferase complex"/>
    <property type="evidence" value="ECO:0007669"/>
    <property type="project" value="TreeGrafter"/>
</dbReference>
<keyword evidence="8" id="KW-0804">Transcription</keyword>
<evidence type="ECO:0000313" key="15">
    <source>
        <dbReference type="EMBL" id="KMZ88072.1"/>
    </source>
</evidence>
<comment type="subcellular location">
    <subcellularLocation>
        <location evidence="1">Nucleus</location>
    </subcellularLocation>
</comment>
<dbReference type="InterPro" id="IPR016181">
    <property type="entry name" value="Acyl_CoA_acyltransferase"/>
</dbReference>
<feature type="compositionally biased region" description="Basic and acidic residues" evidence="12">
    <location>
        <begin position="999"/>
        <end position="1014"/>
    </location>
</feature>
<feature type="compositionally biased region" description="Basic and acidic residues" evidence="12">
    <location>
        <begin position="936"/>
        <end position="948"/>
    </location>
</feature>
<feature type="compositionally biased region" description="Polar residues" evidence="12">
    <location>
        <begin position="785"/>
        <end position="802"/>
    </location>
</feature>
<feature type="region of interest" description="Disordered" evidence="12">
    <location>
        <begin position="456"/>
        <end position="480"/>
    </location>
</feature>
<feature type="compositionally biased region" description="Basic and acidic residues" evidence="12">
    <location>
        <begin position="190"/>
        <end position="205"/>
    </location>
</feature>
<sequence length="1535" mass="164823">MMMEYLVNRERDPLWNDPSRHVLANKKEKKNEYSSHCCSKGREEDVDLWDFLKNKSGGFFFESGGEKWVAELAPTGGAALGVVADAAAGAGFLGTPKRKRMQFESGGGMATPLQSYTPEGGSHGLEDPPHGSPADGKRNEQKSEQKGERKGEHKGERKGERKAAWKKLKTGQLGSLSEFHSRGYAAPPSEHVDQSEENDGARSQREEEEDVATTATTVLSLLQIERTPEGEDSSDDPPVSGTEGYAFVGADQLVELPKRWQARSCMAEGNDCSGGDGAGNSSNGGGAGNSLSGGGSAGGSGGSGGNHGSSGDDGKGNGNRGNGHLDGGHQGDNQEEEKEEGETNEQRKRKNGEDIMQGDITNGENALHMGGDPKMNYFPNGNGMVNGGLGIGGMGSGHNELGDQDRVAAGGQRKMPAGGNYSNSSSMGMGIGMSMGKVESGPLNFASSNKIPLQSFGGPHPNGAKLGAEGGSAKNGAPLAGNKNVGMNSLSGAMGGANMSFPKNKPFMANPQMGFVSNANGGVTKGSRMGEANRMGESSRMNGPNFKDPNDEYSLESKKKDAGKKEVLEGPLIGSDMSNYPNSAIGMGSNNMSMFPPHGMNTANAFLGSNMGRMNSLSAMKGIGNQFNGVNVPPMMGAGGNSYNFHVAPPHPYAGMNMMNSIGMMGSGVGNAAGIGGGFLPAGPMNEMHAGVMGGLDSNMANGLASGVANGLASGVANGLASGMTNGLNSPSRVASATQAAAPQSARNVGSKSVGSKGVGGKGVSGKSAGANGAETESAKKNNDAHPNSKGTNKMNSNTEGNKSGIKNLRMEDLTFNEHVNLKSVDGLDLSKNFVNGKYCSRLPANEKIYNIVNYIVRNSLVDYLLDFYNNESLLYNEKSELSDGNSGVDISPRCDELKGATKDGQEAEGEGAPNVKEETGEENKGEACQGGEAPNGDHAKEEVKKQDGGAANEGAAEGLAGKQHADAQTPDEQLKSEGTPSQTNKQNVPSENISGNNRGEDKLDAVEVKEAPNKGETSPMVSSSGIGGGIGGGSGGSVERDADESNKSILTEITKSICSIINLQQLMPVNNRVSNPNLIYDPHYDAIYSKWKSFLRKEQSSGNVISMCFSRDFLHTVLLCNYVAIIEDLKKTAVKKKIKYFFLNLCLEAGLSVNVALMLFINAAKQSNKLQSLLPSETGLGYLHRDAGGAKEENMGIITFECITNDREPDHLIKLITLKNIFSRQLPKMPREYIVRLVFDRNHYTFCLLKKNTVIGGVCFRPYFEQKFAEIAFLAVTSTEQVKGYGTRLMNHLKEHVKKFGIEYFLTYADNFAIGYFRKQGFSQKISMPKERWFGYIKDYDGGTLMECYIFPNINYLRLSEMLYEQKKTVKKAIHFIKPQIIFKGLNFFMQNKGVNNAIHPSNIPGLLEVGWKKEVKYFPKKAQNKDVQLKDQILGVLDFLEKQQSAWPFLKPVSLSEAPDYYDIIKEPTDILTMRRKARHGEYKTKEDFGIELKRMFDNCRLYNAPTTIYFKYANELQALIWPKYECISDGGK</sequence>
<feature type="compositionally biased region" description="Polar residues" evidence="12">
    <location>
        <begin position="977"/>
        <end position="998"/>
    </location>
</feature>
<keyword evidence="7" id="KW-0010">Activator</keyword>
<evidence type="ECO:0000256" key="3">
    <source>
        <dbReference type="ARBA" id="ARBA00013184"/>
    </source>
</evidence>
<evidence type="ECO:0000256" key="2">
    <source>
        <dbReference type="ARBA" id="ARBA00008607"/>
    </source>
</evidence>
<dbReference type="PANTHER" id="PTHR45750:SF3">
    <property type="entry name" value="HISTONE ACETYLTRANSFERASE"/>
    <property type="match status" value="1"/>
</dbReference>
<dbReference type="GO" id="GO:0010484">
    <property type="term" value="F:histone H3 acetyltransferase activity"/>
    <property type="evidence" value="ECO:0007669"/>
    <property type="project" value="TreeGrafter"/>
</dbReference>
<evidence type="ECO:0000256" key="10">
    <source>
        <dbReference type="ARBA" id="ARBA00023315"/>
    </source>
</evidence>